<dbReference type="NCBIfam" id="TIGR01414">
    <property type="entry name" value="autotrans_barl"/>
    <property type="match status" value="1"/>
</dbReference>
<dbReference type="SUPFAM" id="SSF51126">
    <property type="entry name" value="Pectin lyase-like"/>
    <property type="match status" value="1"/>
</dbReference>
<evidence type="ECO:0000313" key="4">
    <source>
        <dbReference type="EMBL" id="SKA77573.1"/>
    </source>
</evidence>
<evidence type="ECO:0000259" key="3">
    <source>
        <dbReference type="PROSITE" id="PS51208"/>
    </source>
</evidence>
<protein>
    <submittedName>
        <fullName evidence="4">Outer membrane autotransporter barrel domain-containing protein</fullName>
    </submittedName>
</protein>
<dbReference type="Proteomes" id="UP000190774">
    <property type="component" value="Unassembled WGS sequence"/>
</dbReference>
<dbReference type="PANTHER" id="PTHR35037">
    <property type="entry name" value="C-TERMINAL REGION OF AIDA-LIKE PROTEIN"/>
    <property type="match status" value="1"/>
</dbReference>
<dbReference type="OrthoDB" id="197052at2"/>
<dbReference type="InterPro" id="IPR051551">
    <property type="entry name" value="Autotransporter_adhesion"/>
</dbReference>
<keyword evidence="5" id="KW-1185">Reference proteome</keyword>
<dbReference type="SUPFAM" id="SSF103515">
    <property type="entry name" value="Autotransporter"/>
    <property type="match status" value="1"/>
</dbReference>
<dbReference type="AlphaFoldDB" id="A0A1T4WJR4"/>
<dbReference type="PROSITE" id="PS51208">
    <property type="entry name" value="AUTOTRANSPORTER"/>
    <property type="match status" value="1"/>
</dbReference>
<sequence length="941" mass="97358">MINSSIPAANLARKRKNPSRLWVPKTLLGSCFLLSSLALLTKESQAQTQFWNGSSSVNWEDANWSPDTTGAVNQNLSAGADVVFSVTGIIPANQNTVLTADTEISSLTINDPVAVGISGTGTLTISGTGVLPAIQVNALAGLVTIGSDLVLASGSDTIEVNNIDGLVISGIVSGSVGLVKDGGSLLLLSGDNIYTGATLVADGTLRIGDGSGGSIASSSLVTVDAGATLEINLADGGIWSNNILNNGDVRWISAGTNTQAAISVISGTGDVEIDTLDTVVLLGTNTYTGATVVTSGTLQVGDGSSGSLNDASDVTVNPGSELHINLAEGGIWSNDILNNGEVHWISANTNTQAAASVISGAGSMEITGTGTTILLGTNTFAGGTLINTPGTVLVGNPLPLALTSTAFGTGTLEIQQGTVDTLDGQILQINVGGFVQSGGELSLHLQGTALGTYTHFNVTGTGNLTGGIVTLYDDTGTYVPEAAWNGNPTGDSQTIIQTTGGLTGSFASNFPVATIYNTEFDQTFVYSQGDTLLYPTITYDVNAATVNWVRDPYTSVPGLTSNQTSVAVGLEGFAALNAGNAGGLLTFLNGQAIGTLAAAYELIAPEEMTAIFQMGFHAAEIQADSIIQHLDYVRMGARRPMGDKESQTITASAGGKSVEEPAPAYQSQESRWNMFFQGLGGNANVGSTSNAAGYDFDMFGAMIGADYLVNESLALGIMGGYMNMDTSLVNGGDIEADSYRAAFYGTYFKGGFYLDGLLGLAYNSYDTDRTGLLGSATGDTNGWEFTSMLNTGYDFRVGALSLGPVASVAYTRVQMDGFRESGSLAPLSYRDQDQESLRTNLGARISYTIPAGRARIIPQARVTWQHEFMDATQSIESSFSGGPGPSFTVDGPEMGRDAAIVTAGLTVQFNPAVAAYAFYTGQLARSNYESHNVAVGVRISF</sequence>
<dbReference type="InterPro" id="IPR013425">
    <property type="entry name" value="Autotrns_rpt"/>
</dbReference>
<dbReference type="InterPro" id="IPR005546">
    <property type="entry name" value="Autotransporte_beta"/>
</dbReference>
<evidence type="ECO:0000256" key="1">
    <source>
        <dbReference type="ARBA" id="ARBA00022729"/>
    </source>
</evidence>
<dbReference type="NCBIfam" id="TIGR02601">
    <property type="entry name" value="autotrns_rpt"/>
    <property type="match status" value="2"/>
</dbReference>
<feature type="domain" description="Autotransporter" evidence="3">
    <location>
        <begin position="667"/>
        <end position="941"/>
    </location>
</feature>
<proteinExistence type="predicted"/>
<dbReference type="SMART" id="SM00869">
    <property type="entry name" value="Autotransporter"/>
    <property type="match status" value="1"/>
</dbReference>
<keyword evidence="1" id="KW-0732">Signal</keyword>
<dbReference type="InterPro" id="IPR011050">
    <property type="entry name" value="Pectin_lyase_fold/virulence"/>
</dbReference>
<dbReference type="GO" id="GO:0019867">
    <property type="term" value="C:outer membrane"/>
    <property type="evidence" value="ECO:0007669"/>
    <property type="project" value="InterPro"/>
</dbReference>
<dbReference type="InterPro" id="IPR006315">
    <property type="entry name" value="OM_autotransptr_brl_dom"/>
</dbReference>
<evidence type="ECO:0000256" key="2">
    <source>
        <dbReference type="SAM" id="MobiDB-lite"/>
    </source>
</evidence>
<name>A0A1T4WJR4_9BACT</name>
<feature type="region of interest" description="Disordered" evidence="2">
    <location>
        <begin position="643"/>
        <end position="663"/>
    </location>
</feature>
<dbReference type="EMBL" id="FUYE01000001">
    <property type="protein sequence ID" value="SKA77573.1"/>
    <property type="molecule type" value="Genomic_DNA"/>
</dbReference>
<dbReference type="Pfam" id="PF03797">
    <property type="entry name" value="Autotransporter"/>
    <property type="match status" value="1"/>
</dbReference>
<dbReference type="Pfam" id="PF12951">
    <property type="entry name" value="PATR"/>
    <property type="match status" value="3"/>
</dbReference>
<dbReference type="STRING" id="48467.SAMN02745166_00398"/>
<dbReference type="InterPro" id="IPR036709">
    <property type="entry name" value="Autotransporte_beta_dom_sf"/>
</dbReference>
<evidence type="ECO:0000313" key="5">
    <source>
        <dbReference type="Proteomes" id="UP000190774"/>
    </source>
</evidence>
<dbReference type="Gene3D" id="2.40.128.130">
    <property type="entry name" value="Autotransporter beta-domain"/>
    <property type="match status" value="1"/>
</dbReference>
<organism evidence="4 5">
    <name type="scientific">Prosthecobacter debontii</name>
    <dbReference type="NCBI Taxonomy" id="48467"/>
    <lineage>
        <taxon>Bacteria</taxon>
        <taxon>Pseudomonadati</taxon>
        <taxon>Verrucomicrobiota</taxon>
        <taxon>Verrucomicrobiia</taxon>
        <taxon>Verrucomicrobiales</taxon>
        <taxon>Verrucomicrobiaceae</taxon>
        <taxon>Prosthecobacter</taxon>
    </lineage>
</organism>
<gene>
    <name evidence="4" type="ORF">SAMN02745166_00398</name>
</gene>
<dbReference type="PANTHER" id="PTHR35037:SF3">
    <property type="entry name" value="C-TERMINAL REGION OF AIDA-LIKE PROTEIN"/>
    <property type="match status" value="1"/>
</dbReference>
<accession>A0A1T4WJR4</accession>
<reference evidence="5" key="1">
    <citation type="submission" date="2017-02" db="EMBL/GenBank/DDBJ databases">
        <authorList>
            <person name="Varghese N."/>
            <person name="Submissions S."/>
        </authorList>
    </citation>
    <scope>NUCLEOTIDE SEQUENCE [LARGE SCALE GENOMIC DNA]</scope>
    <source>
        <strain evidence="5">ATCC 700200</strain>
    </source>
</reference>